<keyword evidence="4" id="KW-1003">Cell membrane</keyword>
<dbReference type="SUPFAM" id="SSF111369">
    <property type="entry name" value="HlyD-like secretion proteins"/>
    <property type="match status" value="2"/>
</dbReference>
<keyword evidence="5" id="KW-0997">Cell inner membrane</keyword>
<dbReference type="EMBL" id="JPEO01000001">
    <property type="protein sequence ID" value="KFZ38888.1"/>
    <property type="molecule type" value="Genomic_DNA"/>
</dbReference>
<proteinExistence type="inferred from homology"/>
<evidence type="ECO:0000256" key="4">
    <source>
        <dbReference type="ARBA" id="ARBA00022475"/>
    </source>
</evidence>
<comment type="caution">
    <text evidence="12">The sequence shown here is derived from an EMBL/GenBank/DDBJ whole genome shotgun (WGS) entry which is preliminary data.</text>
</comment>
<keyword evidence="6 10" id="KW-0812">Transmembrane</keyword>
<feature type="domain" description="Multidrug export protein EmrA/FarA alpha-helical hairpin" evidence="11">
    <location>
        <begin position="97"/>
        <end position="217"/>
    </location>
</feature>
<dbReference type="Pfam" id="PF25885">
    <property type="entry name" value="HH_EMRA"/>
    <property type="match status" value="1"/>
</dbReference>
<dbReference type="Proteomes" id="UP000029264">
    <property type="component" value="Unassembled WGS sequence"/>
</dbReference>
<keyword evidence="3" id="KW-0813">Transport</keyword>
<dbReference type="Gene3D" id="2.40.30.170">
    <property type="match status" value="1"/>
</dbReference>
<evidence type="ECO:0000256" key="8">
    <source>
        <dbReference type="ARBA" id="ARBA00023136"/>
    </source>
</evidence>
<dbReference type="GO" id="GO:1990961">
    <property type="term" value="P:xenobiotic detoxification by transmembrane export across the plasma membrane"/>
    <property type="evidence" value="ECO:0007669"/>
    <property type="project" value="UniProtKB-ARBA"/>
</dbReference>
<keyword evidence="7 10" id="KW-1133">Transmembrane helix</keyword>
<evidence type="ECO:0000256" key="7">
    <source>
        <dbReference type="ARBA" id="ARBA00022989"/>
    </source>
</evidence>
<dbReference type="RefSeq" id="WP_037438581.1">
    <property type="nucleotide sequence ID" value="NZ_JPEO01000001.1"/>
</dbReference>
<reference evidence="12 13" key="1">
    <citation type="submission" date="2014-06" db="EMBL/GenBank/DDBJ databases">
        <title>Shewanella sp. YQH10.</title>
        <authorList>
            <person name="Liu Y."/>
            <person name="Zeng R."/>
        </authorList>
    </citation>
    <scope>NUCLEOTIDE SEQUENCE [LARGE SCALE GENOMIC DNA]</scope>
    <source>
        <strain evidence="12 13">YQH10</strain>
    </source>
</reference>
<comment type="similarity">
    <text evidence="2">Belongs to the membrane fusion protein (MFP) (TC 8.A.1) family.</text>
</comment>
<evidence type="ECO:0000256" key="3">
    <source>
        <dbReference type="ARBA" id="ARBA00022448"/>
    </source>
</evidence>
<comment type="subcellular location">
    <subcellularLocation>
        <location evidence="1">Cell inner membrane</location>
        <topology evidence="1">Single-pass membrane protein</topology>
        <orientation evidence="1">Periplasmic side</orientation>
    </subcellularLocation>
</comment>
<dbReference type="InterPro" id="IPR050739">
    <property type="entry name" value="MFP"/>
</dbReference>
<dbReference type="GO" id="GO:0015721">
    <property type="term" value="P:bile acid and bile salt transport"/>
    <property type="evidence" value="ECO:0007669"/>
    <property type="project" value="UniProtKB-ARBA"/>
</dbReference>
<evidence type="ECO:0000256" key="1">
    <source>
        <dbReference type="ARBA" id="ARBA00004383"/>
    </source>
</evidence>
<evidence type="ECO:0000256" key="5">
    <source>
        <dbReference type="ARBA" id="ARBA00022519"/>
    </source>
</evidence>
<dbReference type="AlphaFoldDB" id="A0A094LUL6"/>
<evidence type="ECO:0000256" key="9">
    <source>
        <dbReference type="SAM" id="Coils"/>
    </source>
</evidence>
<feature type="coiled-coil region" evidence="9">
    <location>
        <begin position="123"/>
        <end position="188"/>
    </location>
</feature>
<evidence type="ECO:0000313" key="13">
    <source>
        <dbReference type="Proteomes" id="UP000029264"/>
    </source>
</evidence>
<organism evidence="12 13">
    <name type="scientific">Shewanella mangrovi</name>
    <dbReference type="NCBI Taxonomy" id="1515746"/>
    <lineage>
        <taxon>Bacteria</taxon>
        <taxon>Pseudomonadati</taxon>
        <taxon>Pseudomonadota</taxon>
        <taxon>Gammaproteobacteria</taxon>
        <taxon>Alteromonadales</taxon>
        <taxon>Shewanellaceae</taxon>
        <taxon>Shewanella</taxon>
    </lineage>
</organism>
<dbReference type="GO" id="GO:0046677">
    <property type="term" value="P:response to antibiotic"/>
    <property type="evidence" value="ECO:0007669"/>
    <property type="project" value="UniProtKB-ARBA"/>
</dbReference>
<evidence type="ECO:0000256" key="10">
    <source>
        <dbReference type="SAM" id="Phobius"/>
    </source>
</evidence>
<dbReference type="GO" id="GO:0005886">
    <property type="term" value="C:plasma membrane"/>
    <property type="evidence" value="ECO:0007669"/>
    <property type="project" value="UniProtKB-SubCell"/>
</dbReference>
<dbReference type="OrthoDB" id="9811754at2"/>
<evidence type="ECO:0000256" key="6">
    <source>
        <dbReference type="ARBA" id="ARBA00022692"/>
    </source>
</evidence>
<gene>
    <name evidence="12" type="ORF">HR45_00330</name>
</gene>
<evidence type="ECO:0000313" key="12">
    <source>
        <dbReference type="EMBL" id="KFZ38888.1"/>
    </source>
</evidence>
<evidence type="ECO:0000259" key="11">
    <source>
        <dbReference type="Pfam" id="PF25885"/>
    </source>
</evidence>
<dbReference type="InterPro" id="IPR058633">
    <property type="entry name" value="EmrA/FarA_HH"/>
</dbReference>
<dbReference type="Gene3D" id="1.10.287.470">
    <property type="entry name" value="Helix hairpin bin"/>
    <property type="match status" value="1"/>
</dbReference>
<name>A0A094LUL6_9GAMM</name>
<dbReference type="Gene3D" id="2.40.50.100">
    <property type="match status" value="1"/>
</dbReference>
<keyword evidence="8 10" id="KW-0472">Membrane</keyword>
<dbReference type="PANTHER" id="PTHR30386:SF19">
    <property type="entry name" value="MULTIDRUG EXPORT PROTEIN EMRA-RELATED"/>
    <property type="match status" value="1"/>
</dbReference>
<keyword evidence="13" id="KW-1185">Reference proteome</keyword>
<protein>
    <submittedName>
        <fullName evidence="12">Hemolysin D</fullName>
    </submittedName>
</protein>
<feature type="transmembrane region" description="Helical" evidence="10">
    <location>
        <begin position="23"/>
        <end position="42"/>
    </location>
</feature>
<dbReference type="FunFam" id="2.40.30.170:FF:000003">
    <property type="entry name" value="Multidrug resistance protein A"/>
    <property type="match status" value="1"/>
</dbReference>
<dbReference type="STRING" id="1515746.HR45_00330"/>
<dbReference type="eggNOG" id="COG1566">
    <property type="taxonomic scope" value="Bacteria"/>
</dbReference>
<evidence type="ECO:0000256" key="2">
    <source>
        <dbReference type="ARBA" id="ARBA00009477"/>
    </source>
</evidence>
<sequence>MAEQTSTQQASAPATTKSRKRKVYLLGLLFCVAAAGIGAYVYHQEYGRFYEETDDAYVQGNLISIAPKISGTVTQLFAEEGDYVEKGQTLVSLEQSDAKIALDGAEANLANVVRQTRGLYNDVDNYQAQLRVQQVNYQQALADYQRRVKLAKRNLISEEEVTHYRDNLQAAENQLSVAKQALNAKLALTEGVSIANHPAIKSAIAQLQAAYLNLQYTQIKAPESGYIAKRSVQLGQQLSAATPLMVLVPLQQVWIDANFKESQMKAMRIGQPVDIVADLYGDDVHYQGHISSLGIGTGSAFALLPEQNATGNWIKIVRRLPVRVEIDDPQQIQQHPLRIGLSTLVTVQLKDTNGPLLAQRAESKPRFSTDIYDEQLTQAHQLVRQILEQNGISATDAIVAEAKAAN</sequence>
<accession>A0A094LUL6</accession>
<keyword evidence="9" id="KW-0175">Coiled coil</keyword>
<dbReference type="PANTHER" id="PTHR30386">
    <property type="entry name" value="MEMBRANE FUSION SUBUNIT OF EMRAB-TOLC MULTIDRUG EFFLUX PUMP"/>
    <property type="match status" value="1"/>
</dbReference>